<dbReference type="FunFam" id="1.10.287.1080:FF:000003">
    <property type="entry name" value="Nucleoside triphosphate pyrophosphohydrolase"/>
    <property type="match status" value="1"/>
</dbReference>
<proteinExistence type="predicted"/>
<dbReference type="GO" id="GO:0006203">
    <property type="term" value="P:dGTP catabolic process"/>
    <property type="evidence" value="ECO:0007669"/>
    <property type="project" value="TreeGrafter"/>
</dbReference>
<dbReference type="PANTHER" id="PTHR30522">
    <property type="entry name" value="NUCLEOSIDE TRIPHOSPHATE PYROPHOSPHOHYDROLASE"/>
    <property type="match status" value="1"/>
</dbReference>
<dbReference type="Gene3D" id="1.10.287.1080">
    <property type="entry name" value="MazG-like"/>
    <property type="match status" value="2"/>
</dbReference>
<dbReference type="GO" id="GO:0006950">
    <property type="term" value="P:response to stress"/>
    <property type="evidence" value="ECO:0007669"/>
    <property type="project" value="UniProtKB-ARBA"/>
</dbReference>
<dbReference type="EC" id="3.6.1.9" evidence="2"/>
<accession>A0A926DF80</accession>
<dbReference type="Pfam" id="PF03819">
    <property type="entry name" value="MazG"/>
    <property type="match status" value="2"/>
</dbReference>
<dbReference type="Proteomes" id="UP000620366">
    <property type="component" value="Unassembled WGS sequence"/>
</dbReference>
<sequence length="271" mass="30666">MDTNISRLANQKTPYTWADFLEIVEILRSPGGCPWDREQTHESIRKNFIEETYEVVEAIDRADATLLCEELGDILLQVALHAQMERERGVFTVDDVIDGVAKKLVLRHPHVFGSVVADDSDAVLKNWDQIKKVEKHQRSQTEVLESVPKYFPALMRAEKLQAKAAKVGFDWPSAEGALEKLDEERAELAAAIREGDAAHIDEELGDLLFSVVNVSRFLKVDSEESLSRTSEKFIRRFAAMERAAAAAGKQLEQLSLDEMDKLWNDAKKQEE</sequence>
<dbReference type="RefSeq" id="WP_249300628.1">
    <property type="nucleotide sequence ID" value="NZ_JACRSP010000003.1"/>
</dbReference>
<dbReference type="InterPro" id="IPR048011">
    <property type="entry name" value="NTP-PPase_MazG-like_C"/>
</dbReference>
<dbReference type="InterPro" id="IPR011551">
    <property type="entry name" value="NTP_PyrPHydrolase_MazG"/>
</dbReference>
<dbReference type="FunFam" id="1.10.287.1080:FF:000001">
    <property type="entry name" value="Nucleoside triphosphate pyrophosphohydrolase"/>
    <property type="match status" value="1"/>
</dbReference>
<dbReference type="GO" id="GO:0046076">
    <property type="term" value="P:dTTP catabolic process"/>
    <property type="evidence" value="ECO:0007669"/>
    <property type="project" value="TreeGrafter"/>
</dbReference>
<dbReference type="InterPro" id="IPR048015">
    <property type="entry name" value="NTP-PPase_MazG-like_N"/>
</dbReference>
<dbReference type="GO" id="GO:0046052">
    <property type="term" value="P:UTP catabolic process"/>
    <property type="evidence" value="ECO:0007669"/>
    <property type="project" value="TreeGrafter"/>
</dbReference>
<dbReference type="EMBL" id="JACRSP010000003">
    <property type="protein sequence ID" value="MBC8536757.1"/>
    <property type="molecule type" value="Genomic_DNA"/>
</dbReference>
<dbReference type="SUPFAM" id="SSF101386">
    <property type="entry name" value="all-alpha NTP pyrophosphatases"/>
    <property type="match status" value="2"/>
</dbReference>
<dbReference type="GO" id="GO:0047429">
    <property type="term" value="F:nucleoside triphosphate diphosphatase activity"/>
    <property type="evidence" value="ECO:0007669"/>
    <property type="project" value="UniProtKB-EC"/>
</dbReference>
<protein>
    <submittedName>
        <fullName evidence="2">Nucleoside triphosphate pyrophosphohydrolase</fullName>
        <ecNumber evidence="2">3.6.1.9</ecNumber>
    </submittedName>
</protein>
<feature type="domain" description="NTP pyrophosphohydrolase MazG-like" evidence="1">
    <location>
        <begin position="177"/>
        <end position="236"/>
    </location>
</feature>
<dbReference type="GO" id="GO:0046061">
    <property type="term" value="P:dATP catabolic process"/>
    <property type="evidence" value="ECO:0007669"/>
    <property type="project" value="TreeGrafter"/>
</dbReference>
<dbReference type="PANTHER" id="PTHR30522:SF0">
    <property type="entry name" value="NUCLEOSIDE TRIPHOSPHATE PYROPHOSPHOHYDROLASE"/>
    <property type="match status" value="1"/>
</dbReference>
<dbReference type="CDD" id="cd11529">
    <property type="entry name" value="NTP-PPase_MazG_Cterm"/>
    <property type="match status" value="1"/>
</dbReference>
<keyword evidence="3" id="KW-1185">Reference proteome</keyword>
<dbReference type="AlphaFoldDB" id="A0A926DF80"/>
<organism evidence="2 3">
    <name type="scientific">Feifania hominis</name>
    <dbReference type="NCBI Taxonomy" id="2763660"/>
    <lineage>
        <taxon>Bacteria</taxon>
        <taxon>Bacillati</taxon>
        <taxon>Bacillota</taxon>
        <taxon>Clostridia</taxon>
        <taxon>Eubacteriales</taxon>
        <taxon>Feifaniaceae</taxon>
        <taxon>Feifania</taxon>
    </lineage>
</organism>
<dbReference type="NCBIfam" id="TIGR00444">
    <property type="entry name" value="mazG"/>
    <property type="match status" value="1"/>
</dbReference>
<evidence type="ECO:0000313" key="2">
    <source>
        <dbReference type="EMBL" id="MBC8536757.1"/>
    </source>
</evidence>
<evidence type="ECO:0000259" key="1">
    <source>
        <dbReference type="Pfam" id="PF03819"/>
    </source>
</evidence>
<comment type="caution">
    <text evidence="2">The sequence shown here is derived from an EMBL/GenBank/DDBJ whole genome shotgun (WGS) entry which is preliminary data.</text>
</comment>
<dbReference type="CDD" id="cd11528">
    <property type="entry name" value="NTP-PPase_MazG_Nterm"/>
    <property type="match status" value="1"/>
</dbReference>
<feature type="domain" description="NTP pyrophosphohydrolase MazG-like" evidence="1">
    <location>
        <begin position="39"/>
        <end position="112"/>
    </location>
</feature>
<evidence type="ECO:0000313" key="3">
    <source>
        <dbReference type="Proteomes" id="UP000620366"/>
    </source>
</evidence>
<reference evidence="2" key="1">
    <citation type="submission" date="2020-08" db="EMBL/GenBank/DDBJ databases">
        <title>Genome public.</title>
        <authorList>
            <person name="Liu C."/>
            <person name="Sun Q."/>
        </authorList>
    </citation>
    <scope>NUCLEOTIDE SEQUENCE</scope>
    <source>
        <strain evidence="2">BX7</strain>
    </source>
</reference>
<dbReference type="GO" id="GO:0046047">
    <property type="term" value="P:TTP catabolic process"/>
    <property type="evidence" value="ECO:0007669"/>
    <property type="project" value="TreeGrafter"/>
</dbReference>
<gene>
    <name evidence="2" type="primary">mazG</name>
    <name evidence="2" type="ORF">H8695_08670</name>
</gene>
<dbReference type="GO" id="GO:0046081">
    <property type="term" value="P:dUTP catabolic process"/>
    <property type="evidence" value="ECO:0007669"/>
    <property type="project" value="TreeGrafter"/>
</dbReference>
<name>A0A926DF80_9FIRM</name>
<keyword evidence="2" id="KW-0378">Hydrolase</keyword>
<dbReference type="InterPro" id="IPR004518">
    <property type="entry name" value="MazG-like_dom"/>
</dbReference>
<dbReference type="NCBIfam" id="NF007113">
    <property type="entry name" value="PRK09562.1"/>
    <property type="match status" value="1"/>
</dbReference>